<protein>
    <submittedName>
        <fullName evidence="2">Ribonuclease H-like domain-containing protein</fullName>
    </submittedName>
</protein>
<dbReference type="AlphaFoldDB" id="A0A699HCF3"/>
<organism evidence="2">
    <name type="scientific">Tanacetum cinerariifolium</name>
    <name type="common">Dalmatian daisy</name>
    <name type="synonym">Chrysanthemum cinerariifolium</name>
    <dbReference type="NCBI Taxonomy" id="118510"/>
    <lineage>
        <taxon>Eukaryota</taxon>
        <taxon>Viridiplantae</taxon>
        <taxon>Streptophyta</taxon>
        <taxon>Embryophyta</taxon>
        <taxon>Tracheophyta</taxon>
        <taxon>Spermatophyta</taxon>
        <taxon>Magnoliopsida</taxon>
        <taxon>eudicotyledons</taxon>
        <taxon>Gunneridae</taxon>
        <taxon>Pentapetalae</taxon>
        <taxon>asterids</taxon>
        <taxon>campanulids</taxon>
        <taxon>Asterales</taxon>
        <taxon>Asteraceae</taxon>
        <taxon>Asteroideae</taxon>
        <taxon>Anthemideae</taxon>
        <taxon>Anthemidinae</taxon>
        <taxon>Tanacetum</taxon>
    </lineage>
</organism>
<name>A0A699HCF3_TANCI</name>
<proteinExistence type="predicted"/>
<evidence type="ECO:0000259" key="1">
    <source>
        <dbReference type="Pfam" id="PF14244"/>
    </source>
</evidence>
<comment type="caution">
    <text evidence="2">The sequence shown here is derived from an EMBL/GenBank/DDBJ whole genome shotgun (WGS) entry which is preliminary data.</text>
</comment>
<gene>
    <name evidence="2" type="ORF">Tci_374059</name>
</gene>
<reference evidence="2" key="1">
    <citation type="journal article" date="2019" name="Sci. Rep.">
        <title>Draft genome of Tanacetum cinerariifolium, the natural source of mosquito coil.</title>
        <authorList>
            <person name="Yamashiro T."/>
            <person name="Shiraishi A."/>
            <person name="Satake H."/>
            <person name="Nakayama K."/>
        </authorList>
    </citation>
    <scope>NUCLEOTIDE SEQUENCE</scope>
</reference>
<dbReference type="Pfam" id="PF14244">
    <property type="entry name" value="Retrotran_gag_3"/>
    <property type="match status" value="1"/>
</dbReference>
<sequence length="284" mass="31502">MTRGASGSNNNDLISALDAGNPLYFQTNDNNSRSLINIKLTGLENYRVWATALKIALQARNKMVFVDGSCVKSVYASSVPLTNQWEMCNVVVLSWLLSSNSDDKYLSQVYSENVVETKLPNVGDAFVIVCREESYRGLGSDRGSKTPIGHPNGTITNIRKVGNLKLTNNIVLFDVLVIPEYCVSLLSVHKLITDSKLHVGFDEYDCVIQDLKREIVLETGSEAGGLYRPLLPSALRAKVIQELHELHAILAFVDSRLDSIEQFLNSFANQPDETDMNDLKSDDE</sequence>
<dbReference type="InterPro" id="IPR029472">
    <property type="entry name" value="Copia-like_N"/>
</dbReference>
<evidence type="ECO:0000313" key="2">
    <source>
        <dbReference type="EMBL" id="GEY02085.1"/>
    </source>
</evidence>
<dbReference type="PANTHER" id="PTHR37610">
    <property type="entry name" value="CCHC-TYPE DOMAIN-CONTAINING PROTEIN"/>
    <property type="match status" value="1"/>
</dbReference>
<feature type="domain" description="Retrotransposon Copia-like N-terminal" evidence="1">
    <location>
        <begin position="28"/>
        <end position="72"/>
    </location>
</feature>
<dbReference type="PANTHER" id="PTHR37610:SF78">
    <property type="entry name" value="GAG-POLYPEPTIDE OF LTR COPIA-TYPE-RELATED"/>
    <property type="match status" value="1"/>
</dbReference>
<accession>A0A699HCF3</accession>
<dbReference type="EMBL" id="BKCJ010146078">
    <property type="protein sequence ID" value="GEY02085.1"/>
    <property type="molecule type" value="Genomic_DNA"/>
</dbReference>